<dbReference type="InterPro" id="IPR036390">
    <property type="entry name" value="WH_DNA-bd_sf"/>
</dbReference>
<proteinExistence type="predicted"/>
<feature type="domain" description="HTH marR-type" evidence="1">
    <location>
        <begin position="1"/>
        <end position="122"/>
    </location>
</feature>
<dbReference type="SMART" id="SM00347">
    <property type="entry name" value="HTH_MARR"/>
    <property type="match status" value="1"/>
</dbReference>
<dbReference type="PANTHER" id="PTHR33164">
    <property type="entry name" value="TRANSCRIPTIONAL REGULATOR, MARR FAMILY"/>
    <property type="match status" value="1"/>
</dbReference>
<dbReference type="PROSITE" id="PS50995">
    <property type="entry name" value="HTH_MARR_2"/>
    <property type="match status" value="1"/>
</dbReference>
<evidence type="ECO:0000259" key="1">
    <source>
        <dbReference type="PROSITE" id="PS50995"/>
    </source>
</evidence>
<dbReference type="InterPro" id="IPR036388">
    <property type="entry name" value="WH-like_DNA-bd_sf"/>
</dbReference>
<dbReference type="InterPro" id="IPR000835">
    <property type="entry name" value="HTH_MarR-typ"/>
</dbReference>
<sequence>MIDCDPADTTPQPPPILWSLGLLHGELRALHGLSLHDYLILGALAGAEGRPVPVTQLTAFLQESGTRMSSLLKNLQTAGLIERNRRGRDRRTVEVTLTEAGRVRFADAERTAHMRLRRHLVL</sequence>
<dbReference type="AlphaFoldDB" id="A0AAU1UMD0"/>
<protein>
    <submittedName>
        <fullName evidence="2">MarR family transcriptional regulator</fullName>
    </submittedName>
</protein>
<dbReference type="SUPFAM" id="SSF46785">
    <property type="entry name" value="Winged helix' DNA-binding domain"/>
    <property type="match status" value="1"/>
</dbReference>
<dbReference type="InterPro" id="IPR039422">
    <property type="entry name" value="MarR/SlyA-like"/>
</dbReference>
<dbReference type="GO" id="GO:0003700">
    <property type="term" value="F:DNA-binding transcription factor activity"/>
    <property type="evidence" value="ECO:0007669"/>
    <property type="project" value="InterPro"/>
</dbReference>
<dbReference type="Pfam" id="PF12802">
    <property type="entry name" value="MarR_2"/>
    <property type="match status" value="1"/>
</dbReference>
<accession>A0AAU1UMD0</accession>
<dbReference type="GO" id="GO:0006950">
    <property type="term" value="P:response to stress"/>
    <property type="evidence" value="ECO:0007669"/>
    <property type="project" value="TreeGrafter"/>
</dbReference>
<evidence type="ECO:0000313" key="2">
    <source>
        <dbReference type="EMBL" id="WTS18392.1"/>
    </source>
</evidence>
<dbReference type="Gene3D" id="1.10.10.10">
    <property type="entry name" value="Winged helix-like DNA-binding domain superfamily/Winged helix DNA-binding domain"/>
    <property type="match status" value="1"/>
</dbReference>
<organism evidence="2">
    <name type="scientific">Streptomyces sp. NBC_00119</name>
    <dbReference type="NCBI Taxonomy" id="2975659"/>
    <lineage>
        <taxon>Bacteria</taxon>
        <taxon>Bacillati</taxon>
        <taxon>Actinomycetota</taxon>
        <taxon>Actinomycetes</taxon>
        <taxon>Kitasatosporales</taxon>
        <taxon>Streptomycetaceae</taxon>
        <taxon>Streptomyces</taxon>
    </lineage>
</organism>
<name>A0AAU1UMD0_9ACTN</name>
<dbReference type="EMBL" id="CP108195">
    <property type="protein sequence ID" value="WTS18392.1"/>
    <property type="molecule type" value="Genomic_DNA"/>
</dbReference>
<gene>
    <name evidence="2" type="ORF">OHU69_50055</name>
</gene>
<dbReference type="PANTHER" id="PTHR33164:SF99">
    <property type="entry name" value="MARR FAMILY REGULATORY PROTEIN"/>
    <property type="match status" value="1"/>
</dbReference>
<reference evidence="2" key="1">
    <citation type="submission" date="2022-10" db="EMBL/GenBank/DDBJ databases">
        <title>The complete genomes of actinobacterial strains from the NBC collection.</title>
        <authorList>
            <person name="Joergensen T.S."/>
            <person name="Alvarez Arevalo M."/>
            <person name="Sterndorff E.B."/>
            <person name="Faurdal D."/>
            <person name="Vuksanovic O."/>
            <person name="Mourched A.-S."/>
            <person name="Charusanti P."/>
            <person name="Shaw S."/>
            <person name="Blin K."/>
            <person name="Weber T."/>
        </authorList>
    </citation>
    <scope>NUCLEOTIDE SEQUENCE</scope>
    <source>
        <strain evidence="2">NBC_00119</strain>
    </source>
</reference>